<evidence type="ECO:0000313" key="3">
    <source>
        <dbReference type="Proteomes" id="UP000030663"/>
    </source>
</evidence>
<proteinExistence type="predicted"/>
<accession>X0BJF7</accession>
<sequence>MSTSNESSLYEQSRKEEIQLSSCRDTSMVRAKGQPTLRVQYSFQEVRRRSLFTIPEHEALQNYHDESTAQVSKESASLFYAGKERFLPDGNMHGTKRQKGANSVDNLNNRHRCNSDLKSSERTS</sequence>
<feature type="compositionally biased region" description="Basic and acidic residues" evidence="1">
    <location>
        <begin position="113"/>
        <end position="124"/>
    </location>
</feature>
<gene>
    <name evidence="2" type="ORF">FOQG_13409</name>
</gene>
<evidence type="ECO:0000313" key="2">
    <source>
        <dbReference type="EMBL" id="EXK82275.1"/>
    </source>
</evidence>
<dbReference type="Proteomes" id="UP000030663">
    <property type="component" value="Unassembled WGS sequence"/>
</dbReference>
<keyword evidence="3" id="KW-1185">Reference proteome</keyword>
<dbReference type="HOGENOM" id="CLU_141746_0_0_1"/>
<dbReference type="EMBL" id="JH658416">
    <property type="protein sequence ID" value="EXK82275.1"/>
    <property type="molecule type" value="Genomic_DNA"/>
</dbReference>
<evidence type="ECO:0000256" key="1">
    <source>
        <dbReference type="SAM" id="MobiDB-lite"/>
    </source>
</evidence>
<feature type="region of interest" description="Disordered" evidence="1">
    <location>
        <begin position="89"/>
        <end position="124"/>
    </location>
</feature>
<reference evidence="2 3" key="1">
    <citation type="submission" date="2011-11" db="EMBL/GenBank/DDBJ databases">
        <title>The Genome Sequence of Fusarium oxysporum PHW815.</title>
        <authorList>
            <consortium name="The Broad Institute Genome Sequencing Platform"/>
            <person name="Ma L.-J."/>
            <person name="Gale L.R."/>
            <person name="Schwartz D.C."/>
            <person name="Zhou S."/>
            <person name="Corby-Kistler H."/>
            <person name="Young S.K."/>
            <person name="Zeng Q."/>
            <person name="Gargeya S."/>
            <person name="Fitzgerald M."/>
            <person name="Haas B."/>
            <person name="Abouelleil A."/>
            <person name="Alvarado L."/>
            <person name="Arachchi H.M."/>
            <person name="Berlin A."/>
            <person name="Brown A."/>
            <person name="Chapman S.B."/>
            <person name="Chen Z."/>
            <person name="Dunbar C."/>
            <person name="Freedman E."/>
            <person name="Gearin G."/>
            <person name="Goldberg J."/>
            <person name="Griggs A."/>
            <person name="Gujja S."/>
            <person name="Heiman D."/>
            <person name="Howarth C."/>
            <person name="Larson L."/>
            <person name="Lui A."/>
            <person name="MacDonald P.J.P."/>
            <person name="Montmayeur A."/>
            <person name="Murphy C."/>
            <person name="Neiman D."/>
            <person name="Pearson M."/>
            <person name="Priest M."/>
            <person name="Roberts A."/>
            <person name="Saif S."/>
            <person name="Shea T."/>
            <person name="Shenoy N."/>
            <person name="Sisk P."/>
            <person name="Stolte C."/>
            <person name="Sykes S."/>
            <person name="Wortman J."/>
            <person name="Nusbaum C."/>
            <person name="Birren B."/>
        </authorList>
    </citation>
    <scope>NUCLEOTIDE SEQUENCE [LARGE SCALE GENOMIC DNA]</scope>
    <source>
        <strain evidence="2 3">54005</strain>
    </source>
</reference>
<protein>
    <submittedName>
        <fullName evidence="2">Uncharacterized protein</fullName>
    </submittedName>
</protein>
<dbReference type="AlphaFoldDB" id="X0BJF7"/>
<organism evidence="2 3">
    <name type="scientific">Fusarium oxysporum f. sp. raphani 54005</name>
    <dbReference type="NCBI Taxonomy" id="1089458"/>
    <lineage>
        <taxon>Eukaryota</taxon>
        <taxon>Fungi</taxon>
        <taxon>Dikarya</taxon>
        <taxon>Ascomycota</taxon>
        <taxon>Pezizomycotina</taxon>
        <taxon>Sordariomycetes</taxon>
        <taxon>Hypocreomycetidae</taxon>
        <taxon>Hypocreales</taxon>
        <taxon>Nectriaceae</taxon>
        <taxon>Fusarium</taxon>
        <taxon>Fusarium oxysporum species complex</taxon>
    </lineage>
</organism>
<name>X0BJF7_FUSOX</name>